<organism evidence="2 3">
    <name type="scientific">Engystomops pustulosus</name>
    <name type="common">Tungara frog</name>
    <name type="synonym">Physalaemus pustulosus</name>
    <dbReference type="NCBI Taxonomy" id="76066"/>
    <lineage>
        <taxon>Eukaryota</taxon>
        <taxon>Metazoa</taxon>
        <taxon>Chordata</taxon>
        <taxon>Craniata</taxon>
        <taxon>Vertebrata</taxon>
        <taxon>Euteleostomi</taxon>
        <taxon>Amphibia</taxon>
        <taxon>Batrachia</taxon>
        <taxon>Anura</taxon>
        <taxon>Neobatrachia</taxon>
        <taxon>Hyloidea</taxon>
        <taxon>Leptodactylidae</taxon>
        <taxon>Leiuperinae</taxon>
        <taxon>Engystomops</taxon>
    </lineage>
</organism>
<keyword evidence="1" id="KW-1133">Transmembrane helix</keyword>
<dbReference type="AlphaFoldDB" id="A0AAV6YN22"/>
<gene>
    <name evidence="2" type="ORF">GDO81_022307</name>
</gene>
<keyword evidence="1" id="KW-0812">Transmembrane</keyword>
<comment type="caution">
    <text evidence="2">The sequence shown here is derived from an EMBL/GenBank/DDBJ whole genome shotgun (WGS) entry which is preliminary data.</text>
</comment>
<name>A0AAV6YN22_ENGPU</name>
<accession>A0AAV6YN22</accession>
<reference evidence="2" key="1">
    <citation type="thesis" date="2020" institute="ProQuest LLC" country="789 East Eisenhower Parkway, Ann Arbor, MI, USA">
        <title>Comparative Genomics and Chromosome Evolution.</title>
        <authorList>
            <person name="Mudd A.B."/>
        </authorList>
    </citation>
    <scope>NUCLEOTIDE SEQUENCE</scope>
    <source>
        <strain evidence="2">237g6f4</strain>
        <tissue evidence="2">Blood</tissue>
    </source>
</reference>
<sequence length="106" mass="11997">MITIPPPLSALFITIFLLSFNSFNAILSALVKLSFHLVFFICSKSLNTNRLNVSIHSFPPIGGGMKSDFSFNPVWPDVYSVVLFPLLMKYFFKLIFLTNLFISTKV</sequence>
<keyword evidence="1" id="KW-0472">Membrane</keyword>
<evidence type="ECO:0000313" key="3">
    <source>
        <dbReference type="Proteomes" id="UP000824782"/>
    </source>
</evidence>
<evidence type="ECO:0000313" key="2">
    <source>
        <dbReference type="EMBL" id="KAG8538632.1"/>
    </source>
</evidence>
<dbReference type="EMBL" id="WNYA01019637">
    <property type="protein sequence ID" value="KAG8538632.1"/>
    <property type="molecule type" value="Genomic_DNA"/>
</dbReference>
<dbReference type="Proteomes" id="UP000824782">
    <property type="component" value="Unassembled WGS sequence"/>
</dbReference>
<evidence type="ECO:0000256" key="1">
    <source>
        <dbReference type="SAM" id="Phobius"/>
    </source>
</evidence>
<feature type="transmembrane region" description="Helical" evidence="1">
    <location>
        <begin position="78"/>
        <end position="102"/>
    </location>
</feature>
<protein>
    <submittedName>
        <fullName evidence="2">Uncharacterized protein</fullName>
    </submittedName>
</protein>
<proteinExistence type="predicted"/>
<keyword evidence="3" id="KW-1185">Reference proteome</keyword>